<proteinExistence type="predicted"/>
<dbReference type="EMBL" id="MU971346">
    <property type="protein sequence ID" value="KAK9239466.1"/>
    <property type="molecule type" value="Genomic_DNA"/>
</dbReference>
<accession>A0ACC3T774</accession>
<comment type="caution">
    <text evidence="1">The sequence shown here is derived from an EMBL/GenBank/DDBJ whole genome shotgun (WGS) entry which is preliminary data.</text>
</comment>
<reference evidence="2" key="1">
    <citation type="journal article" date="2024" name="Front. Bioeng. Biotechnol.">
        <title>Genome-scale model development and genomic sequencing of the oleaginous clade Lipomyces.</title>
        <authorList>
            <person name="Czajka J.J."/>
            <person name="Han Y."/>
            <person name="Kim J."/>
            <person name="Mondo S.J."/>
            <person name="Hofstad B.A."/>
            <person name="Robles A."/>
            <person name="Haridas S."/>
            <person name="Riley R."/>
            <person name="LaButti K."/>
            <person name="Pangilinan J."/>
            <person name="Andreopoulos W."/>
            <person name="Lipzen A."/>
            <person name="Yan J."/>
            <person name="Wang M."/>
            <person name="Ng V."/>
            <person name="Grigoriev I.V."/>
            <person name="Spatafora J.W."/>
            <person name="Magnuson J.K."/>
            <person name="Baker S.E."/>
            <person name="Pomraning K.R."/>
        </authorList>
    </citation>
    <scope>NUCLEOTIDE SEQUENCE [LARGE SCALE GENOMIC DNA]</scope>
    <source>
        <strain evidence="2">CBS 7786</strain>
    </source>
</reference>
<organism evidence="1 2">
    <name type="scientific">Lipomyces kononenkoae</name>
    <name type="common">Yeast</name>
    <dbReference type="NCBI Taxonomy" id="34357"/>
    <lineage>
        <taxon>Eukaryota</taxon>
        <taxon>Fungi</taxon>
        <taxon>Dikarya</taxon>
        <taxon>Ascomycota</taxon>
        <taxon>Saccharomycotina</taxon>
        <taxon>Lipomycetes</taxon>
        <taxon>Lipomycetales</taxon>
        <taxon>Lipomycetaceae</taxon>
        <taxon>Lipomyces</taxon>
    </lineage>
</organism>
<evidence type="ECO:0000313" key="2">
    <source>
        <dbReference type="Proteomes" id="UP001433508"/>
    </source>
</evidence>
<protein>
    <submittedName>
        <fullName evidence="1">Uncharacterized protein</fullName>
    </submittedName>
</protein>
<keyword evidence="2" id="KW-1185">Reference proteome</keyword>
<gene>
    <name evidence="1" type="ORF">V1525DRAFT_448901</name>
</gene>
<evidence type="ECO:0000313" key="1">
    <source>
        <dbReference type="EMBL" id="KAK9239466.1"/>
    </source>
</evidence>
<dbReference type="Proteomes" id="UP001433508">
    <property type="component" value="Unassembled WGS sequence"/>
</dbReference>
<sequence length="479" mass="53271">MSTIHLSVPPQADNDRSIQSIALTVPEPPRPTATLAVNRTSKPTVQHAKYADSGVSRSILPANESGTTEVAYQEGGQHAKRRPPSLVIDQSLTALPSLHENSNSSANSTSSESQKASPPSTIVSGKPAKSAKEIIQGLALHCVSPGLPPMNHAMMENVMRTKAIEKQQRQLIASRQKPSDGSSDLTTVNGNRHDKDELMEDESGEEHEEVVSGNESWEASRSEDMNRMRIRPPGLQLPTKEPRSAMKGRSLAYDKSSSVEETGRRAPRPASIRIVDPARYHEGDYERAIRSAPLVNSMRNEYSEESQHIASGYHQIDRRFLPKRIDNTSRRPVSSPMLQKDRLAAQKFRYSDSSSDPSSFLVPHSANPALSSTDRSLRTPINSDRRRLSARALGARPDVYGSACVLPLPPRKRAKHGREPRSTRRPPDPDCECEECRMASSEESHGVRHNIREEDPGQGWLQRQRFLELCAEMWDLFHE</sequence>
<name>A0ACC3T774_LIPKO</name>